<dbReference type="RefSeq" id="YP_009552593.1">
    <property type="nucleotide sequence ID" value="NC_040621.1"/>
</dbReference>
<name>A0A2H4UZN7_9ABAC</name>
<organism evidence="1 2">
    <name type="scientific">Operophtera brumata nucleopolyhedrovirus</name>
    <dbReference type="NCBI Taxonomy" id="1046267"/>
    <lineage>
        <taxon>Viruses</taxon>
        <taxon>Viruses incertae sedis</taxon>
        <taxon>Naldaviricetes</taxon>
        <taxon>Lefavirales</taxon>
        <taxon>Baculoviridae</taxon>
        <taxon>Alphabaculovirus</taxon>
        <taxon>Alphabaculovirus opbrumatae</taxon>
    </lineage>
</organism>
<dbReference type="GeneID" id="41699927"/>
<protein>
    <submittedName>
        <fullName evidence="1">ORF33 protein</fullName>
    </submittedName>
</protein>
<dbReference type="Proteomes" id="UP000290445">
    <property type="component" value="Segment"/>
</dbReference>
<sequence length="138" mass="15669">MAAQLAKLLRSLETLDFSSPQKSITSHCKIEAFLNFIATTKAHFTDEQKQTLGPLMLNAIRPIQHHVERVGCEYRTSLEPSVPRKKLAIERMISDYGDWPVGQGRTLADVFDIKESIWILEGVIINYQDEVGSDSEFF</sequence>
<proteinExistence type="predicted"/>
<dbReference type="KEGG" id="vg:41699927"/>
<accession>A0A2H4UZN7</accession>
<evidence type="ECO:0000313" key="2">
    <source>
        <dbReference type="Proteomes" id="UP000290445"/>
    </source>
</evidence>
<dbReference type="EMBL" id="MF614691">
    <property type="protein sequence ID" value="AUA60264.1"/>
    <property type="molecule type" value="Genomic_DNA"/>
</dbReference>
<reference evidence="1 2" key="1">
    <citation type="journal article" date="2017" name="Viruses">
        <title>The Operophtera brumata Nucleopolyhedrovirus (OpbuNPV) Represents an Early, Divergent Lineage within Genus Alphabaculovirus.</title>
        <authorList>
            <person name="Harrison R.L."/>
            <person name="Rowley D.L."/>
            <person name="Mowery J.D."/>
            <person name="Bauchan G.R."/>
            <person name="Burand J.P."/>
        </authorList>
    </citation>
    <scope>NUCLEOTIDE SEQUENCE [LARGE SCALE GENOMIC DNA]</scope>
    <source>
        <strain evidence="1">OpbuNPV-MA</strain>
    </source>
</reference>
<evidence type="ECO:0000313" key="1">
    <source>
        <dbReference type="EMBL" id="AUA60264.1"/>
    </source>
</evidence>
<keyword evidence="2" id="KW-1185">Reference proteome</keyword>